<protein>
    <submittedName>
        <fullName evidence="2">Uncharacterized protein</fullName>
    </submittedName>
</protein>
<evidence type="ECO:0000313" key="3">
    <source>
        <dbReference type="Proteomes" id="UP000620596"/>
    </source>
</evidence>
<keyword evidence="1" id="KW-1133">Transmembrane helix</keyword>
<gene>
    <name evidence="2" type="ORF">GCM10011496_04040</name>
</gene>
<dbReference type="EMBL" id="BMIG01000001">
    <property type="protein sequence ID" value="GGA86599.1"/>
    <property type="molecule type" value="Genomic_DNA"/>
</dbReference>
<organism evidence="2 3">
    <name type="scientific">Polaromonas eurypsychrophila</name>
    <dbReference type="NCBI Taxonomy" id="1614635"/>
    <lineage>
        <taxon>Bacteria</taxon>
        <taxon>Pseudomonadati</taxon>
        <taxon>Pseudomonadota</taxon>
        <taxon>Betaproteobacteria</taxon>
        <taxon>Burkholderiales</taxon>
        <taxon>Comamonadaceae</taxon>
        <taxon>Polaromonas</taxon>
    </lineage>
</organism>
<keyword evidence="1" id="KW-0812">Transmembrane</keyword>
<feature type="transmembrane region" description="Helical" evidence="1">
    <location>
        <begin position="40"/>
        <end position="61"/>
    </location>
</feature>
<keyword evidence="1" id="KW-0472">Membrane</keyword>
<feature type="transmembrane region" description="Helical" evidence="1">
    <location>
        <begin position="67"/>
        <end position="92"/>
    </location>
</feature>
<dbReference type="Proteomes" id="UP000620596">
    <property type="component" value="Unassembled WGS sequence"/>
</dbReference>
<keyword evidence="3" id="KW-1185">Reference proteome</keyword>
<name>A0A916WCM1_9BURK</name>
<reference evidence="2" key="2">
    <citation type="submission" date="2020-09" db="EMBL/GenBank/DDBJ databases">
        <authorList>
            <person name="Sun Q."/>
            <person name="Zhou Y."/>
        </authorList>
    </citation>
    <scope>NUCLEOTIDE SEQUENCE</scope>
    <source>
        <strain evidence="2">CGMCC 1.15322</strain>
    </source>
</reference>
<proteinExistence type="predicted"/>
<sequence>MTQAVKIQLPCMPEDLARQSGMPLPPPPTRRHSNKANNELLFKACLCVLIGLAVLVSPYFIKSPGMQGIVAGAALVGWFAMVLGLAFGGLYLRRKFASTRRPAGSQ</sequence>
<reference evidence="2" key="1">
    <citation type="journal article" date="2014" name="Int. J. Syst. Evol. Microbiol.">
        <title>Complete genome sequence of Corynebacterium casei LMG S-19264T (=DSM 44701T), isolated from a smear-ripened cheese.</title>
        <authorList>
            <consortium name="US DOE Joint Genome Institute (JGI-PGF)"/>
            <person name="Walter F."/>
            <person name="Albersmeier A."/>
            <person name="Kalinowski J."/>
            <person name="Ruckert C."/>
        </authorList>
    </citation>
    <scope>NUCLEOTIDE SEQUENCE</scope>
    <source>
        <strain evidence="2">CGMCC 1.15322</strain>
    </source>
</reference>
<evidence type="ECO:0000313" key="2">
    <source>
        <dbReference type="EMBL" id="GGA86599.1"/>
    </source>
</evidence>
<comment type="caution">
    <text evidence="2">The sequence shown here is derived from an EMBL/GenBank/DDBJ whole genome shotgun (WGS) entry which is preliminary data.</text>
</comment>
<dbReference type="AlphaFoldDB" id="A0A916WCM1"/>
<evidence type="ECO:0000256" key="1">
    <source>
        <dbReference type="SAM" id="Phobius"/>
    </source>
</evidence>
<accession>A0A916WCM1</accession>